<dbReference type="RefSeq" id="WP_021091663.1">
    <property type="nucleotide sequence ID" value="NZ_ANNI01000009.1"/>
</dbReference>
<keyword evidence="1" id="KW-0472">Membrane</keyword>
<feature type="transmembrane region" description="Helical" evidence="1">
    <location>
        <begin position="605"/>
        <end position="627"/>
    </location>
</feature>
<sequence length="854" mass="99295">MGLDIYKILQAPKEEIEQNDLKRLKELGIISENIYLFDTLERPKKQYWVKKCEYDGQSFFIFNYFFFSSDPGLKNHINLEKYLQSDEPNIILQNCPVGNQKDIKNLSKIKQAIIVTGSEFPNISSCEFGNKVFLRDISNNSTFGGCEFVKEVYADGYAFFQACTFNGDFISKNAREDIDFTGCIFNKSFELTTRNKLQDINCEGTYFNQKFTMDIREFDSLNFSHTVFNCEFKLQSEQINGKEVNFTNAKFKQKVSFYRKIVDCRIYFEEACFESDLIFTEAKFNDVVNLGKAKFKGKVQFRGTKFNRAILTETTFENKADFSNVVFNEKAYFTNTIFKANTDFSSATFADEARFLNADFKGTAIFENAEFKGKADFKTDKNLTFVKDANFKNTIFLDNAYFNNRVFEEFVDFHEADFKKVACFYSVTFKKPVNFSSIIFNGALNFVNAKTDFTYEDLKELVKTQNATDVNTDNIKNINDFRDGFRLMKHALNNKGNALDASLFHRLELYCKELELEFTLENAKDKNSENSKEVKSIDEVEAKPKSKSRIELFLDLIMLKLYRNTSDHHTNLFKIINFTILTIAMYGLSFLFLDDFLLKVMIDSPKILVILLLLIFLIGLLTCLLYFVVEYKILWATASIGIFAYIIFITPGLVNAFDYSIYVIVFILLYVTLYALSFYLFRFSFVRFMTYLIFMAIFLDKPVLITPFIGIFTSEKIAESKFEEYIIKYNNDGLDDMLLDANFTNTKAEHKINFIVKNRKIILERLDNSRTNTPLIDFVKKYIKYSKKPMDYNASCKNLHETAKKSYEKALNALKYDEAMQSIQKSANLLYIFIMLLVIYSLTKTARRNSLVPS</sequence>
<feature type="transmembrane region" description="Helical" evidence="1">
    <location>
        <begin position="661"/>
        <end position="682"/>
    </location>
</feature>
<dbReference type="AlphaFoldDB" id="U2EMI8"/>
<evidence type="ECO:0000256" key="1">
    <source>
        <dbReference type="SAM" id="Phobius"/>
    </source>
</evidence>
<evidence type="ECO:0008006" key="4">
    <source>
        <dbReference type="Google" id="ProtNLM"/>
    </source>
</evidence>
<feature type="transmembrane region" description="Helical" evidence="1">
    <location>
        <begin position="572"/>
        <end position="593"/>
    </location>
</feature>
<accession>U2EMI8</accession>
<gene>
    <name evidence="2" type="ORF">ATCC51562_774</name>
</gene>
<dbReference type="eggNOG" id="COG1357">
    <property type="taxonomic scope" value="Bacteria"/>
</dbReference>
<name>U2EMI8_9BACT</name>
<evidence type="ECO:0000313" key="2">
    <source>
        <dbReference type="EMBL" id="ERJ25191.1"/>
    </source>
</evidence>
<proteinExistence type="predicted"/>
<protein>
    <recommendedName>
        <fullName evidence="4">Pentapeptide repeat-containing protein</fullName>
    </recommendedName>
</protein>
<keyword evidence="1" id="KW-1133">Transmembrane helix</keyword>
<dbReference type="PATRIC" id="fig|1242969.3.peg.1728"/>
<dbReference type="Pfam" id="PF13576">
    <property type="entry name" value="Pentapeptide_3"/>
    <property type="match status" value="2"/>
</dbReference>
<evidence type="ECO:0000313" key="3">
    <source>
        <dbReference type="Proteomes" id="UP000016627"/>
    </source>
</evidence>
<feature type="transmembrane region" description="Helical" evidence="1">
    <location>
        <begin position="633"/>
        <end position="654"/>
    </location>
</feature>
<dbReference type="InterPro" id="IPR001646">
    <property type="entry name" value="5peptide_repeat"/>
</dbReference>
<feature type="transmembrane region" description="Helical" evidence="1">
    <location>
        <begin position="688"/>
        <end position="712"/>
    </location>
</feature>
<dbReference type="Proteomes" id="UP000016627">
    <property type="component" value="Unassembled WGS sequence"/>
</dbReference>
<dbReference type="EMBL" id="ANNI01000009">
    <property type="protein sequence ID" value="ERJ25191.1"/>
    <property type="molecule type" value="Genomic_DNA"/>
</dbReference>
<feature type="transmembrane region" description="Helical" evidence="1">
    <location>
        <begin position="829"/>
        <end position="846"/>
    </location>
</feature>
<keyword evidence="1" id="KW-0812">Transmembrane</keyword>
<organism evidence="2 3">
    <name type="scientific">Campylobacter concisus ATCC 51562</name>
    <dbReference type="NCBI Taxonomy" id="1242969"/>
    <lineage>
        <taxon>Bacteria</taxon>
        <taxon>Pseudomonadati</taxon>
        <taxon>Campylobacterota</taxon>
        <taxon>Epsilonproteobacteria</taxon>
        <taxon>Campylobacterales</taxon>
        <taxon>Campylobacteraceae</taxon>
        <taxon>Campylobacter</taxon>
    </lineage>
</organism>
<comment type="caution">
    <text evidence="2">The sequence shown here is derived from an EMBL/GenBank/DDBJ whole genome shotgun (WGS) entry which is preliminary data.</text>
</comment>
<reference evidence="2 3" key="1">
    <citation type="journal article" date="2013" name="BMC Genomics">
        <title>Comparative genomics of Campylobacter concisus isolates reveals genetic diversity and provides insights into disease association.</title>
        <authorList>
            <person name="Deshpande N.P."/>
            <person name="Kaakoush N.O."/>
            <person name="Wilkins M.R."/>
            <person name="Mitchell H.M."/>
        </authorList>
    </citation>
    <scope>NUCLEOTIDE SEQUENCE [LARGE SCALE GENOMIC DNA]</scope>
    <source>
        <strain evidence="2 3">ATCC 51562</strain>
    </source>
</reference>